<dbReference type="PANTHER" id="PTHR30163">
    <property type="entry name" value="MEMBRANE-BOUND LYTIC MUREIN TRANSGLYCOSYLASE B"/>
    <property type="match status" value="1"/>
</dbReference>
<gene>
    <name evidence="2" type="ORF">EDC52_101310</name>
</gene>
<dbReference type="Pfam" id="PF13406">
    <property type="entry name" value="SLT_2"/>
    <property type="match status" value="1"/>
</dbReference>
<reference evidence="2 3" key="1">
    <citation type="submission" date="2019-03" db="EMBL/GenBank/DDBJ databases">
        <title>Genomic Encyclopedia of Type Strains, Phase IV (KMG-IV): sequencing the most valuable type-strain genomes for metagenomic binning, comparative biology and taxonomic classification.</title>
        <authorList>
            <person name="Goeker M."/>
        </authorList>
    </citation>
    <scope>NUCLEOTIDE SEQUENCE [LARGE SCALE GENOMIC DNA]</scope>
    <source>
        <strain evidence="2 3">DSM 19580</strain>
    </source>
</reference>
<dbReference type="SUPFAM" id="SSF53955">
    <property type="entry name" value="Lysozyme-like"/>
    <property type="match status" value="1"/>
</dbReference>
<dbReference type="InterPro" id="IPR031304">
    <property type="entry name" value="SLT_2"/>
</dbReference>
<proteinExistence type="predicted"/>
<dbReference type="GO" id="GO:0009253">
    <property type="term" value="P:peptidoglycan catabolic process"/>
    <property type="evidence" value="ECO:0007669"/>
    <property type="project" value="TreeGrafter"/>
</dbReference>
<feature type="domain" description="Transglycosylase SLT" evidence="1">
    <location>
        <begin position="3"/>
        <end position="259"/>
    </location>
</feature>
<dbReference type="Gene3D" id="1.10.530.10">
    <property type="match status" value="1"/>
</dbReference>
<dbReference type="PANTHER" id="PTHR30163:SF8">
    <property type="entry name" value="LYTIC MUREIN TRANSGLYCOSYLASE"/>
    <property type="match status" value="1"/>
</dbReference>
<protein>
    <submittedName>
        <fullName evidence="2">Membrane-bound lytic murein transglycosylase B</fullName>
    </submittedName>
</protein>
<sequence>MLSDRNQPEKKITLDDYLQRVLPQPRIQKGREMLALHASALGPLSRQTGVPASIIIALWGMESSFSKIQGREDVISALATLAFEGRREAFFRQELFAALKIVDGGHIELDKLKGSWAGAMGQTQFMPSSYLKYAVDGDEDGKADIWASLPDVFASTANYLHTEGWQPGIGWGREVKLPAGFPLESAGLKDSQARTAHQWKVRGVTQPDGTPLKEIDNPTWIIIPDDLQGRAFMVNANFRTLMHWNRSLYFALSIGLMSDEITSLSL</sequence>
<dbReference type="FunFam" id="1.10.8.350:FF:000001">
    <property type="entry name" value="Lytic murein transglycosylase B"/>
    <property type="match status" value="1"/>
</dbReference>
<evidence type="ECO:0000313" key="2">
    <source>
        <dbReference type="EMBL" id="TCV99968.1"/>
    </source>
</evidence>
<accession>A0A4R3Z4H9</accession>
<dbReference type="EMBL" id="SMCR01000001">
    <property type="protein sequence ID" value="TCV99968.1"/>
    <property type="molecule type" value="Genomic_DNA"/>
</dbReference>
<dbReference type="Proteomes" id="UP000295719">
    <property type="component" value="Unassembled WGS sequence"/>
</dbReference>
<dbReference type="InterPro" id="IPR043426">
    <property type="entry name" value="MltB-like"/>
</dbReference>
<evidence type="ECO:0000259" key="1">
    <source>
        <dbReference type="Pfam" id="PF13406"/>
    </source>
</evidence>
<dbReference type="AlphaFoldDB" id="A0A4R3Z4H9"/>
<comment type="caution">
    <text evidence="2">The sequence shown here is derived from an EMBL/GenBank/DDBJ whole genome shotgun (WGS) entry which is preliminary data.</text>
</comment>
<evidence type="ECO:0000313" key="3">
    <source>
        <dbReference type="Proteomes" id="UP000295719"/>
    </source>
</evidence>
<name>A0A4R3Z4H9_9GAMM</name>
<keyword evidence="3" id="KW-1185">Reference proteome</keyword>
<dbReference type="InterPro" id="IPR023346">
    <property type="entry name" value="Lysozyme-like_dom_sf"/>
</dbReference>
<dbReference type="GO" id="GO:0008933">
    <property type="term" value="F:peptidoglycan lytic transglycosylase activity"/>
    <property type="evidence" value="ECO:0007669"/>
    <property type="project" value="TreeGrafter"/>
</dbReference>
<dbReference type="CDD" id="cd13399">
    <property type="entry name" value="Slt35-like"/>
    <property type="match status" value="1"/>
</dbReference>
<dbReference type="InterPro" id="IPR011970">
    <property type="entry name" value="MltB_2"/>
</dbReference>
<dbReference type="Gene3D" id="1.10.8.350">
    <property type="entry name" value="Bacterial muramidase"/>
    <property type="match status" value="1"/>
</dbReference>
<organism evidence="2 3">
    <name type="scientific">Biostraticola tofi</name>
    <dbReference type="NCBI Taxonomy" id="466109"/>
    <lineage>
        <taxon>Bacteria</taxon>
        <taxon>Pseudomonadati</taxon>
        <taxon>Pseudomonadota</taxon>
        <taxon>Gammaproteobacteria</taxon>
        <taxon>Enterobacterales</taxon>
        <taxon>Bruguierivoracaceae</taxon>
        <taxon>Biostraticola</taxon>
    </lineage>
</organism>
<dbReference type="NCBIfam" id="TIGR02283">
    <property type="entry name" value="MltB_2"/>
    <property type="match status" value="1"/>
</dbReference>